<comment type="caution">
    <text evidence="2">The sequence shown here is derived from an EMBL/GenBank/DDBJ whole genome shotgun (WGS) entry which is preliminary data.</text>
</comment>
<dbReference type="InterPro" id="IPR002397">
    <property type="entry name" value="Cyt_P450_B"/>
</dbReference>
<gene>
    <name evidence="2" type="ORF">GCM10011617_27600</name>
</gene>
<dbReference type="Pfam" id="PF00067">
    <property type="entry name" value="p450"/>
    <property type="match status" value="1"/>
</dbReference>
<dbReference type="GO" id="GO:0004497">
    <property type="term" value="F:monooxygenase activity"/>
    <property type="evidence" value="ECO:0007669"/>
    <property type="project" value="InterPro"/>
</dbReference>
<dbReference type="GO" id="GO:0016705">
    <property type="term" value="F:oxidoreductase activity, acting on paired donors, with incorporation or reduction of molecular oxygen"/>
    <property type="evidence" value="ECO:0007669"/>
    <property type="project" value="InterPro"/>
</dbReference>
<evidence type="ECO:0000313" key="2">
    <source>
        <dbReference type="EMBL" id="GHA05043.1"/>
    </source>
</evidence>
<dbReference type="InterPro" id="IPR001128">
    <property type="entry name" value="Cyt_P450"/>
</dbReference>
<dbReference type="CDD" id="cd11035">
    <property type="entry name" value="P450cam-like"/>
    <property type="match status" value="1"/>
</dbReference>
<proteinExistence type="inferred from homology"/>
<evidence type="ECO:0000313" key="3">
    <source>
        <dbReference type="Proteomes" id="UP000634139"/>
    </source>
</evidence>
<reference evidence="2" key="2">
    <citation type="submission" date="2020-09" db="EMBL/GenBank/DDBJ databases">
        <authorList>
            <person name="Sun Q."/>
            <person name="Kim S."/>
        </authorList>
    </citation>
    <scope>NUCLEOTIDE SEQUENCE</scope>
    <source>
        <strain evidence="2">KCTC 32422</strain>
    </source>
</reference>
<evidence type="ECO:0000256" key="1">
    <source>
        <dbReference type="ARBA" id="ARBA00010617"/>
    </source>
</evidence>
<dbReference type="RefSeq" id="WP_189542547.1">
    <property type="nucleotide sequence ID" value="NZ_BMZD01000008.1"/>
</dbReference>
<accession>A0A918VKI5</accession>
<dbReference type="AlphaFoldDB" id="A0A918VKI5"/>
<comment type="similarity">
    <text evidence="1">Belongs to the cytochrome P450 family.</text>
</comment>
<dbReference type="GO" id="GO:0020037">
    <property type="term" value="F:heme binding"/>
    <property type="evidence" value="ECO:0007669"/>
    <property type="project" value="InterPro"/>
</dbReference>
<dbReference type="PANTHER" id="PTHR46696:SF6">
    <property type="entry name" value="P450, PUTATIVE (EUROFUNG)-RELATED"/>
    <property type="match status" value="1"/>
</dbReference>
<dbReference type="Proteomes" id="UP000634139">
    <property type="component" value="Unassembled WGS sequence"/>
</dbReference>
<dbReference type="GO" id="GO:0005506">
    <property type="term" value="F:iron ion binding"/>
    <property type="evidence" value="ECO:0007669"/>
    <property type="project" value="InterPro"/>
</dbReference>
<protein>
    <submittedName>
        <fullName evidence="2">Cytochrome P450</fullName>
    </submittedName>
</protein>
<dbReference type="Gene3D" id="1.10.630.10">
    <property type="entry name" value="Cytochrome P450"/>
    <property type="match status" value="1"/>
</dbReference>
<dbReference type="PANTHER" id="PTHR46696">
    <property type="entry name" value="P450, PUTATIVE (EUROFUNG)-RELATED"/>
    <property type="match status" value="1"/>
</dbReference>
<dbReference type="PRINTS" id="PR00359">
    <property type="entry name" value="BP450"/>
</dbReference>
<organism evidence="2 3">
    <name type="scientific">Novosphingobium arvoryzae</name>
    <dbReference type="NCBI Taxonomy" id="1256514"/>
    <lineage>
        <taxon>Bacteria</taxon>
        <taxon>Pseudomonadati</taxon>
        <taxon>Pseudomonadota</taxon>
        <taxon>Alphaproteobacteria</taxon>
        <taxon>Sphingomonadales</taxon>
        <taxon>Sphingomonadaceae</taxon>
        <taxon>Novosphingobium</taxon>
    </lineage>
</organism>
<dbReference type="InterPro" id="IPR036396">
    <property type="entry name" value="Cyt_P450_sf"/>
</dbReference>
<sequence>MSALAEWRVEEPAPVHVPRERVVDVRFALGGGRNDLLDPYLPTDALRAPGVPRLLYSPYPFGDKSVGTWVVAHYEDIRRVYEDNDHFSTKGVAQFQLLAGETFPSIPLGIDPPQHGKYRKFLNGHFTPVALKKLEPKVRALAVEMIESFAHKGEVDIAYDFGRVFPVRVFLDLMGLPFAMFEQFLAWEYEILHSRDHARMGAAVRQVIAYLREFIAEKQANPDDKLGSHIANGVIDGQPMSADEIIGMTWFLWLGGLDTVASTISQMFRRMALDQPLQQRLRDQPELNHSAVEEFLRTQPLVNSFRLVKQDLDWDGVTLKAGDYVTCLNTSGNFDPDQFENPRTFDPARGANRHFTFVGGVHLCLGAHLARRELRILLEEFLNRVPTFRVKPGADTTVTAGLLSIRNLPIVWDVAAKP</sequence>
<reference evidence="2" key="1">
    <citation type="journal article" date="2014" name="Int. J. Syst. Evol. Microbiol.">
        <title>Complete genome sequence of Corynebacterium casei LMG S-19264T (=DSM 44701T), isolated from a smear-ripened cheese.</title>
        <authorList>
            <consortium name="US DOE Joint Genome Institute (JGI-PGF)"/>
            <person name="Walter F."/>
            <person name="Albersmeier A."/>
            <person name="Kalinowski J."/>
            <person name="Ruckert C."/>
        </authorList>
    </citation>
    <scope>NUCLEOTIDE SEQUENCE</scope>
    <source>
        <strain evidence="2">KCTC 32422</strain>
    </source>
</reference>
<dbReference type="EMBL" id="BMZD01000008">
    <property type="protein sequence ID" value="GHA05043.1"/>
    <property type="molecule type" value="Genomic_DNA"/>
</dbReference>
<dbReference type="SUPFAM" id="SSF48264">
    <property type="entry name" value="Cytochrome P450"/>
    <property type="match status" value="1"/>
</dbReference>
<keyword evidence="3" id="KW-1185">Reference proteome</keyword>
<name>A0A918VKI5_9SPHN</name>